<organism evidence="1 2">
    <name type="scientific">Thalictrum thalictroides</name>
    <name type="common">Rue-anemone</name>
    <name type="synonym">Anemone thalictroides</name>
    <dbReference type="NCBI Taxonomy" id="46969"/>
    <lineage>
        <taxon>Eukaryota</taxon>
        <taxon>Viridiplantae</taxon>
        <taxon>Streptophyta</taxon>
        <taxon>Embryophyta</taxon>
        <taxon>Tracheophyta</taxon>
        <taxon>Spermatophyta</taxon>
        <taxon>Magnoliopsida</taxon>
        <taxon>Ranunculales</taxon>
        <taxon>Ranunculaceae</taxon>
        <taxon>Thalictroideae</taxon>
        <taxon>Thalictrum</taxon>
    </lineage>
</organism>
<evidence type="ECO:0000313" key="1">
    <source>
        <dbReference type="EMBL" id="KAF5197973.1"/>
    </source>
</evidence>
<dbReference type="Proteomes" id="UP000554482">
    <property type="component" value="Unassembled WGS sequence"/>
</dbReference>
<accession>A0A7J6WLW4</accession>
<dbReference type="AlphaFoldDB" id="A0A7J6WLW4"/>
<gene>
    <name evidence="1" type="ORF">FRX31_012440</name>
</gene>
<keyword evidence="2" id="KW-1185">Reference proteome</keyword>
<reference evidence="1 2" key="1">
    <citation type="submission" date="2020-06" db="EMBL/GenBank/DDBJ databases">
        <title>Transcriptomic and genomic resources for Thalictrum thalictroides and T. hernandezii: Facilitating candidate gene discovery in an emerging model plant lineage.</title>
        <authorList>
            <person name="Arias T."/>
            <person name="Riano-Pachon D.M."/>
            <person name="Di Stilio V.S."/>
        </authorList>
    </citation>
    <scope>NUCLEOTIDE SEQUENCE [LARGE SCALE GENOMIC DNA]</scope>
    <source>
        <strain evidence="2">cv. WT478/WT964</strain>
        <tissue evidence="1">Leaves</tissue>
    </source>
</reference>
<dbReference type="EMBL" id="JABWDY010013936">
    <property type="protein sequence ID" value="KAF5197973.1"/>
    <property type="molecule type" value="Genomic_DNA"/>
</dbReference>
<comment type="caution">
    <text evidence="1">The sequence shown here is derived from an EMBL/GenBank/DDBJ whole genome shotgun (WGS) entry which is preliminary data.</text>
</comment>
<protein>
    <submittedName>
        <fullName evidence="1">Uncharacterized protein</fullName>
    </submittedName>
</protein>
<proteinExistence type="predicted"/>
<sequence length="198" mass="22574">MWNLFVLRKVARISRGFSAFRRGWRLERDGWARAGSSILSLLHDDNFTGGRISGKPYVKGAEYRRQLPKQSNLSLGTQWPEMNDDDLQGGQNVNKEGMIPHLRVNSSLGIYNVSWWCTAVICTPTIRMQSWRPVLDRINTVFGQSEMIGLDTGEAIAFMDSEEHAKFLAGIMPLILGEMKISFRRWTPNFNSIPIKNL</sequence>
<dbReference type="OrthoDB" id="1096772at2759"/>
<evidence type="ECO:0000313" key="2">
    <source>
        <dbReference type="Proteomes" id="UP000554482"/>
    </source>
</evidence>
<name>A0A7J6WLW4_THATH</name>